<protein>
    <submittedName>
        <fullName evidence="1">Uncharacterized protein</fullName>
    </submittedName>
</protein>
<organism evidence="1 2">
    <name type="scientific">Ilyodon furcidens</name>
    <name type="common">goldbreast splitfin</name>
    <dbReference type="NCBI Taxonomy" id="33524"/>
    <lineage>
        <taxon>Eukaryota</taxon>
        <taxon>Metazoa</taxon>
        <taxon>Chordata</taxon>
        <taxon>Craniata</taxon>
        <taxon>Vertebrata</taxon>
        <taxon>Euteleostomi</taxon>
        <taxon>Actinopterygii</taxon>
        <taxon>Neopterygii</taxon>
        <taxon>Teleostei</taxon>
        <taxon>Neoteleostei</taxon>
        <taxon>Acanthomorphata</taxon>
        <taxon>Ovalentaria</taxon>
        <taxon>Atherinomorphae</taxon>
        <taxon>Cyprinodontiformes</taxon>
        <taxon>Goodeidae</taxon>
        <taxon>Ilyodon</taxon>
    </lineage>
</organism>
<dbReference type="Proteomes" id="UP001482620">
    <property type="component" value="Unassembled WGS sequence"/>
</dbReference>
<keyword evidence="2" id="KW-1185">Reference proteome</keyword>
<proteinExistence type="predicted"/>
<evidence type="ECO:0000313" key="2">
    <source>
        <dbReference type="Proteomes" id="UP001482620"/>
    </source>
</evidence>
<name>A0ABV0VGF3_9TELE</name>
<sequence>MVTHSLLINAEGVYISCTEVPDIKLIYKTVTFFSHCFVTLISETIQDGSLSADLCNHFSAFFRIKVLNVYFCLRVVPLRDGYIDSGVSSGEKDLEELRGIQVPTERSSSHLIGLLLRNAKKL</sequence>
<gene>
    <name evidence="1" type="ORF">ILYODFUR_021851</name>
</gene>
<accession>A0ABV0VGF3</accession>
<reference evidence="1 2" key="1">
    <citation type="submission" date="2021-06" db="EMBL/GenBank/DDBJ databases">
        <authorList>
            <person name="Palmer J.M."/>
        </authorList>
    </citation>
    <scope>NUCLEOTIDE SEQUENCE [LARGE SCALE GENOMIC DNA]</scope>
    <source>
        <strain evidence="2">if_2019</strain>
        <tissue evidence="1">Muscle</tissue>
    </source>
</reference>
<comment type="caution">
    <text evidence="1">The sequence shown here is derived from an EMBL/GenBank/DDBJ whole genome shotgun (WGS) entry which is preliminary data.</text>
</comment>
<evidence type="ECO:0000313" key="1">
    <source>
        <dbReference type="EMBL" id="MEQ2256194.1"/>
    </source>
</evidence>
<dbReference type="EMBL" id="JAHRIQ010106636">
    <property type="protein sequence ID" value="MEQ2256194.1"/>
    <property type="molecule type" value="Genomic_DNA"/>
</dbReference>